<feature type="region of interest" description="Disordered" evidence="1">
    <location>
        <begin position="107"/>
        <end position="148"/>
    </location>
</feature>
<comment type="caution">
    <text evidence="2">The sequence shown here is derived from an EMBL/GenBank/DDBJ whole genome shotgun (WGS) entry which is preliminary data.</text>
</comment>
<gene>
    <name evidence="2" type="ORF">KSP39_PZI016030</name>
</gene>
<dbReference type="AlphaFoldDB" id="A0AAP0B866"/>
<evidence type="ECO:0000256" key="1">
    <source>
        <dbReference type="SAM" id="MobiDB-lite"/>
    </source>
</evidence>
<dbReference type="EMBL" id="JBBWWQ010000013">
    <property type="protein sequence ID" value="KAK8933298.1"/>
    <property type="molecule type" value="Genomic_DNA"/>
</dbReference>
<dbReference type="Proteomes" id="UP001418222">
    <property type="component" value="Unassembled WGS sequence"/>
</dbReference>
<evidence type="ECO:0000313" key="2">
    <source>
        <dbReference type="EMBL" id="KAK8933298.1"/>
    </source>
</evidence>
<reference evidence="2 3" key="1">
    <citation type="journal article" date="2022" name="Nat. Plants">
        <title>Genomes of leafy and leafless Platanthera orchids illuminate the evolution of mycoheterotrophy.</title>
        <authorList>
            <person name="Li M.H."/>
            <person name="Liu K.W."/>
            <person name="Li Z."/>
            <person name="Lu H.C."/>
            <person name="Ye Q.L."/>
            <person name="Zhang D."/>
            <person name="Wang J.Y."/>
            <person name="Li Y.F."/>
            <person name="Zhong Z.M."/>
            <person name="Liu X."/>
            <person name="Yu X."/>
            <person name="Liu D.K."/>
            <person name="Tu X.D."/>
            <person name="Liu B."/>
            <person name="Hao Y."/>
            <person name="Liao X.Y."/>
            <person name="Jiang Y.T."/>
            <person name="Sun W.H."/>
            <person name="Chen J."/>
            <person name="Chen Y.Q."/>
            <person name="Ai Y."/>
            <person name="Zhai J.W."/>
            <person name="Wu S.S."/>
            <person name="Zhou Z."/>
            <person name="Hsiao Y.Y."/>
            <person name="Wu W.L."/>
            <person name="Chen Y.Y."/>
            <person name="Lin Y.F."/>
            <person name="Hsu J.L."/>
            <person name="Li C.Y."/>
            <person name="Wang Z.W."/>
            <person name="Zhao X."/>
            <person name="Zhong W.Y."/>
            <person name="Ma X.K."/>
            <person name="Ma L."/>
            <person name="Huang J."/>
            <person name="Chen G.Z."/>
            <person name="Huang M.Z."/>
            <person name="Huang L."/>
            <person name="Peng D.H."/>
            <person name="Luo Y.B."/>
            <person name="Zou S.Q."/>
            <person name="Chen S.P."/>
            <person name="Lan S."/>
            <person name="Tsai W.C."/>
            <person name="Van de Peer Y."/>
            <person name="Liu Z.J."/>
        </authorList>
    </citation>
    <scope>NUCLEOTIDE SEQUENCE [LARGE SCALE GENOMIC DNA]</scope>
    <source>
        <strain evidence="2">Lor287</strain>
    </source>
</reference>
<name>A0AAP0B866_9ASPA</name>
<proteinExistence type="predicted"/>
<feature type="compositionally biased region" description="Polar residues" evidence="1">
    <location>
        <begin position="107"/>
        <end position="119"/>
    </location>
</feature>
<organism evidence="2 3">
    <name type="scientific">Platanthera zijinensis</name>
    <dbReference type="NCBI Taxonomy" id="2320716"/>
    <lineage>
        <taxon>Eukaryota</taxon>
        <taxon>Viridiplantae</taxon>
        <taxon>Streptophyta</taxon>
        <taxon>Embryophyta</taxon>
        <taxon>Tracheophyta</taxon>
        <taxon>Spermatophyta</taxon>
        <taxon>Magnoliopsida</taxon>
        <taxon>Liliopsida</taxon>
        <taxon>Asparagales</taxon>
        <taxon>Orchidaceae</taxon>
        <taxon>Orchidoideae</taxon>
        <taxon>Orchideae</taxon>
        <taxon>Orchidinae</taxon>
        <taxon>Platanthera</taxon>
    </lineage>
</organism>
<accession>A0AAP0B866</accession>
<sequence>MLAITPLINSTPGERAGDESASNLLLADDFSADFNFDLSDFFAGFDDGDALPGLDVDLPSPDTVGVEPEILERGDGVQNDGARVVEEEVEEETVSILHEEVLSCETMQEESTIMSSEVYSSAPVGERRRKPSPGPGKCSIGKRKMKFM</sequence>
<protein>
    <submittedName>
        <fullName evidence="2">Uncharacterized protein</fullName>
    </submittedName>
</protein>
<keyword evidence="3" id="KW-1185">Reference proteome</keyword>
<evidence type="ECO:0000313" key="3">
    <source>
        <dbReference type="Proteomes" id="UP001418222"/>
    </source>
</evidence>